<protein>
    <submittedName>
        <fullName evidence="2">Hemerythrin domain-containing protein</fullName>
    </submittedName>
</protein>
<dbReference type="EMBL" id="SMKQ01000359">
    <property type="protein sequence ID" value="TDD30194.1"/>
    <property type="molecule type" value="Genomic_DNA"/>
</dbReference>
<dbReference type="RefSeq" id="WP_132623555.1">
    <property type="nucleotide sequence ID" value="NZ_SMKQ01000359.1"/>
</dbReference>
<dbReference type="Pfam" id="PF01814">
    <property type="entry name" value="Hemerythrin"/>
    <property type="match status" value="1"/>
</dbReference>
<comment type="caution">
    <text evidence="2">The sequence shown here is derived from an EMBL/GenBank/DDBJ whole genome shotgun (WGS) entry which is preliminary data.</text>
</comment>
<dbReference type="InterPro" id="IPR012312">
    <property type="entry name" value="Hemerythrin-like"/>
</dbReference>
<keyword evidence="3" id="KW-1185">Reference proteome</keyword>
<dbReference type="OrthoDB" id="5197650at2"/>
<dbReference type="Gene3D" id="1.20.120.520">
    <property type="entry name" value="nmb1532 protein domain like"/>
    <property type="match status" value="1"/>
</dbReference>
<feature type="domain" description="Hemerythrin-like" evidence="1">
    <location>
        <begin position="16"/>
        <end position="148"/>
    </location>
</feature>
<organism evidence="2 3">
    <name type="scientific">Nonomuraea terrae</name>
    <dbReference type="NCBI Taxonomy" id="2530383"/>
    <lineage>
        <taxon>Bacteria</taxon>
        <taxon>Bacillati</taxon>
        <taxon>Actinomycetota</taxon>
        <taxon>Actinomycetes</taxon>
        <taxon>Streptosporangiales</taxon>
        <taxon>Streptosporangiaceae</taxon>
        <taxon>Nonomuraea</taxon>
    </lineage>
</organism>
<name>A0A4R4XHD8_9ACTN</name>
<reference evidence="2 3" key="1">
    <citation type="submission" date="2019-03" db="EMBL/GenBank/DDBJ databases">
        <title>Draft genome sequences of novel Actinobacteria.</title>
        <authorList>
            <person name="Sahin N."/>
            <person name="Ay H."/>
            <person name="Saygin H."/>
        </authorList>
    </citation>
    <scope>NUCLEOTIDE SEQUENCE [LARGE SCALE GENOMIC DNA]</scope>
    <source>
        <strain evidence="2 3">CH32</strain>
    </source>
</reference>
<dbReference type="CDD" id="cd12108">
    <property type="entry name" value="Hr-like"/>
    <property type="match status" value="1"/>
</dbReference>
<gene>
    <name evidence="2" type="ORF">E1286_46075</name>
</gene>
<proteinExistence type="predicted"/>
<dbReference type="AlphaFoldDB" id="A0A4R4XHD8"/>
<accession>A0A4R4XHD8</accession>
<dbReference type="Proteomes" id="UP000295302">
    <property type="component" value="Unassembled WGS sequence"/>
</dbReference>
<evidence type="ECO:0000259" key="1">
    <source>
        <dbReference type="Pfam" id="PF01814"/>
    </source>
</evidence>
<evidence type="ECO:0000313" key="2">
    <source>
        <dbReference type="EMBL" id="TDD30194.1"/>
    </source>
</evidence>
<sequence length="227" mass="25496">MLIDPAAPPDKPETAQMKVIHKALRREFRLLPVLASQVAGHDTKRAGELASHATLVLGMLHEHHESEDTLLWPLLRQRVPLEKPLVETMEEQHHVVAELIGALQEDLPAWSRGADTQTRDRLADCLRRLWAALEEHLDLEERAVLPLIHEHLTVPEWLAPQHAALANGPAGLTAKLLLAGVVLEDATEREQAWFLHSMPPPARVLWRLFGKRMYAARTAAIRRSVAV</sequence>
<evidence type="ECO:0000313" key="3">
    <source>
        <dbReference type="Proteomes" id="UP000295302"/>
    </source>
</evidence>